<accession>A0A2W1DJR7</accession>
<evidence type="ECO:0000313" key="3">
    <source>
        <dbReference type="Proteomes" id="UP000245464"/>
    </source>
</evidence>
<proteinExistence type="predicted"/>
<dbReference type="EMBL" id="NRDI02000004">
    <property type="protein sequence ID" value="KAI1516892.1"/>
    <property type="molecule type" value="Genomic_DNA"/>
</dbReference>
<reference evidence="1 3" key="1">
    <citation type="journal article" date="2018" name="BMC Genomics">
        <title>Comparative genomics of the wheat fungal pathogen Pyrenophora tritici-repentis reveals chromosomal variations and genome plasticity.</title>
        <authorList>
            <person name="Moolhuijzen P."/>
            <person name="See P.T."/>
            <person name="Hane J.K."/>
            <person name="Shi G."/>
            <person name="Liu Z."/>
            <person name="Oliver R.P."/>
            <person name="Moffat C.S."/>
        </authorList>
    </citation>
    <scope>NUCLEOTIDE SEQUENCE [LARGE SCALE GENOMIC DNA]</scope>
    <source>
        <strain evidence="1">M4</strain>
    </source>
</reference>
<gene>
    <name evidence="2" type="ORF">Ptr86124_003829</name>
    <name evidence="1" type="ORF">PtrM4_097460</name>
</gene>
<dbReference type="Proteomes" id="UP000249757">
    <property type="component" value="Unassembled WGS sequence"/>
</dbReference>
<organism evidence="2 4">
    <name type="scientific">Pyrenophora tritici-repentis</name>
    <dbReference type="NCBI Taxonomy" id="45151"/>
    <lineage>
        <taxon>Eukaryota</taxon>
        <taxon>Fungi</taxon>
        <taxon>Dikarya</taxon>
        <taxon>Ascomycota</taxon>
        <taxon>Pezizomycotina</taxon>
        <taxon>Dothideomycetes</taxon>
        <taxon>Pleosporomycetidae</taxon>
        <taxon>Pleosporales</taxon>
        <taxon>Pleosporineae</taxon>
        <taxon>Pleosporaceae</taxon>
        <taxon>Pyrenophora</taxon>
    </lineage>
</organism>
<reference evidence="4" key="4">
    <citation type="journal article" date="2022" name="Microb. Genom.">
        <title>A global pangenome for the wheat fungal pathogen Pyrenophora tritici-repentis and prediction of effector protein structural homology.</title>
        <authorList>
            <person name="Moolhuijzen P.M."/>
            <person name="See P.T."/>
            <person name="Shi G."/>
            <person name="Powell H.R."/>
            <person name="Cockram J."/>
            <person name="Jorgensen L.N."/>
            <person name="Benslimane H."/>
            <person name="Strelkov S.E."/>
            <person name="Turner J."/>
            <person name="Liu Z."/>
            <person name="Moffat C.S."/>
        </authorList>
    </citation>
    <scope>NUCLEOTIDE SEQUENCE [LARGE SCALE GENOMIC DNA]</scope>
</reference>
<name>A0A2W1DJR7_9PLEO</name>
<dbReference type="AlphaFoldDB" id="A0A2W1DJR7"/>
<evidence type="ECO:0000313" key="4">
    <source>
        <dbReference type="Proteomes" id="UP000249757"/>
    </source>
</evidence>
<evidence type="ECO:0000313" key="1">
    <source>
        <dbReference type="EMBL" id="KAF7572246.1"/>
    </source>
</evidence>
<reference evidence="2" key="2">
    <citation type="submission" date="2021-05" db="EMBL/GenBank/DDBJ databases">
        <authorList>
            <person name="Moolhuijzen P.M."/>
            <person name="Moffat C.S."/>
        </authorList>
    </citation>
    <scope>NUCLEOTIDE SEQUENCE</scope>
    <source>
        <strain evidence="2">86-124</strain>
    </source>
</reference>
<dbReference type="EMBL" id="NQIK02000004">
    <property type="protein sequence ID" value="KAF7572246.1"/>
    <property type="molecule type" value="Genomic_DNA"/>
</dbReference>
<keyword evidence="4" id="KW-1185">Reference proteome</keyword>
<sequence>MSGVSDDTPAIPRLEGLHTPHHHGPCFLTRFATELIQEIIERIPPASHLDFACTCKKIFADSSDILERHHVAHDRYSVSSDIDPITVPTLVRSALGYGDPILAWHVRSLEIWYDRKHWWEWKSLKFDIPIDQDTNTSPISWGYIPGETDDYLERLGQGWAGPSLARVFEARSNIEAGGDAHLKANLIANCPRLQDVKLVMPARYEMMGFCCIRYLGFLIDHVQNQGTSWPPGLQNLRNIAVGVISETWMDSVYDPTTQTYNTVILAHLFKLPSIEKIYFRDLVSQEYDQRPWGTIIPAKSSSLKHLFLDNCSALSQTFCNALFAAPSALISCAFRAGSALLEDADMIITPLEYYQNHTLESLMFYGFGSNHDNSEHIRGYRCHAFRPAELEKFTTLKQVCMNTQDTELDAFYEAETGKKEDETDGAWLERFFALRLPKTLEVLVLWDGLADRHIHWEPNAKVGFENAVIGLVTGRYLEEGEPKRPLEAICLADVERKGWPVYDEDYTPPEISPEDRDTPWFTRAVAVAREHGVHLHTMANRVKMLHQHSFPRGLDRWDFRSAPWYGEADGWAFDVYLGRRVPGGRE</sequence>
<protein>
    <submittedName>
        <fullName evidence="2">Uncharacterized protein</fullName>
    </submittedName>
</protein>
<dbReference type="Proteomes" id="UP000245464">
    <property type="component" value="Chromosome 4"/>
</dbReference>
<comment type="caution">
    <text evidence="2">The sequence shown here is derived from an EMBL/GenBank/DDBJ whole genome shotgun (WGS) entry which is preliminary data.</text>
</comment>
<reference evidence="2" key="3">
    <citation type="journal article" date="2022" name="bioRxiv">
        <title>A global pangenome for the wheat fungal pathogen Pyrenophora tritici-repentis and prediction of effector protein structural homology.</title>
        <authorList>
            <person name="Moolhuijzen P."/>
            <person name="See P.T."/>
            <person name="Shi G."/>
            <person name="Powell H.R."/>
            <person name="Cockram J."/>
            <person name="Jorgensen L.N."/>
            <person name="Benslimane H."/>
            <person name="Strelkov S.E."/>
            <person name="Turner J."/>
            <person name="Liu Z."/>
            <person name="Moffat C.S."/>
        </authorList>
    </citation>
    <scope>NUCLEOTIDE SEQUENCE</scope>
    <source>
        <strain evidence="2">86-124</strain>
    </source>
</reference>
<evidence type="ECO:0000313" key="2">
    <source>
        <dbReference type="EMBL" id="KAI1516892.1"/>
    </source>
</evidence>